<keyword evidence="2" id="KW-1185">Reference proteome</keyword>
<gene>
    <name evidence="1" type="ORF">HC176_14470</name>
</gene>
<dbReference type="Proteomes" id="UP000760545">
    <property type="component" value="Unassembled WGS sequence"/>
</dbReference>
<evidence type="ECO:0000313" key="1">
    <source>
        <dbReference type="EMBL" id="NJX16693.1"/>
    </source>
</evidence>
<dbReference type="RefSeq" id="WP_167919498.1">
    <property type="nucleotide sequence ID" value="NZ_JAAVJS010000026.1"/>
</dbReference>
<comment type="caution">
    <text evidence="1">The sequence shown here is derived from an EMBL/GenBank/DDBJ whole genome shotgun (WGS) entry which is preliminary data.</text>
</comment>
<accession>A0ABX1DJ28</accession>
<proteinExistence type="predicted"/>
<evidence type="ECO:0000313" key="2">
    <source>
        <dbReference type="Proteomes" id="UP000760545"/>
    </source>
</evidence>
<organism evidence="1 2">
    <name type="scientific">Tamlana crocina</name>
    <dbReference type="NCBI Taxonomy" id="393006"/>
    <lineage>
        <taxon>Bacteria</taxon>
        <taxon>Pseudomonadati</taxon>
        <taxon>Bacteroidota</taxon>
        <taxon>Flavobacteriia</taxon>
        <taxon>Flavobacteriales</taxon>
        <taxon>Flavobacteriaceae</taxon>
        <taxon>Tamlana</taxon>
    </lineage>
</organism>
<name>A0ABX1DJ28_9FLAO</name>
<reference evidence="1 2" key="1">
    <citation type="submission" date="2020-03" db="EMBL/GenBank/DDBJ databases">
        <title>Tamlana sp. nov, isolated from XXX.</title>
        <authorList>
            <person name="Cao W.R."/>
        </authorList>
    </citation>
    <scope>NUCLEOTIDE SEQUENCE [LARGE SCALE GENOMIC DNA]</scope>
    <source>
        <strain evidence="1 2">HST1-43</strain>
    </source>
</reference>
<sequence>MSTTSMNSTFKKPSQQFARVGKSWPRTYFMGSNFLKNVFWRVIGKENNTIEN</sequence>
<protein>
    <submittedName>
        <fullName evidence="1">Uncharacterized protein</fullName>
    </submittedName>
</protein>
<dbReference type="EMBL" id="JAAVJS010000026">
    <property type="protein sequence ID" value="NJX16693.1"/>
    <property type="molecule type" value="Genomic_DNA"/>
</dbReference>